<dbReference type="AlphaFoldDB" id="A0A836FWM0"/>
<feature type="compositionally biased region" description="Basic and acidic residues" evidence="1">
    <location>
        <begin position="138"/>
        <end position="152"/>
    </location>
</feature>
<accession>A0A836FWM0</accession>
<feature type="compositionally biased region" description="Basic and acidic residues" evidence="1">
    <location>
        <begin position="705"/>
        <end position="718"/>
    </location>
</feature>
<dbReference type="KEGG" id="lmat:92512023"/>
<feature type="region of interest" description="Disordered" evidence="1">
    <location>
        <begin position="125"/>
        <end position="270"/>
    </location>
</feature>
<feature type="compositionally biased region" description="Low complexity" evidence="1">
    <location>
        <begin position="556"/>
        <end position="565"/>
    </location>
</feature>
<feature type="compositionally biased region" description="Low complexity" evidence="1">
    <location>
        <begin position="344"/>
        <end position="362"/>
    </location>
</feature>
<feature type="region of interest" description="Disordered" evidence="1">
    <location>
        <begin position="751"/>
        <end position="827"/>
    </location>
</feature>
<dbReference type="EMBL" id="JAFEUZ010000032">
    <property type="protein sequence ID" value="KAG5470667.1"/>
    <property type="molecule type" value="Genomic_DNA"/>
</dbReference>
<evidence type="ECO:0000313" key="2">
    <source>
        <dbReference type="EMBL" id="KAG5470667.1"/>
    </source>
</evidence>
<evidence type="ECO:0000256" key="1">
    <source>
        <dbReference type="SAM" id="MobiDB-lite"/>
    </source>
</evidence>
<reference evidence="2 3" key="1">
    <citation type="submission" date="2021-03" db="EMBL/GenBank/DDBJ databases">
        <title>Leishmania (Mundinia) martiniquensis Genome sequencing and assembly.</title>
        <authorList>
            <person name="Almutairi H."/>
            <person name="Gatherer D."/>
        </authorList>
    </citation>
    <scope>NUCLEOTIDE SEQUENCE [LARGE SCALE GENOMIC DNA]</scope>
    <source>
        <strain evidence="2">LSCM1</strain>
    </source>
</reference>
<feature type="region of interest" description="Disordered" evidence="1">
    <location>
        <begin position="544"/>
        <end position="567"/>
    </location>
</feature>
<feature type="region of interest" description="Disordered" evidence="1">
    <location>
        <begin position="488"/>
        <end position="530"/>
    </location>
</feature>
<proteinExistence type="predicted"/>
<protein>
    <submittedName>
        <fullName evidence="2">Uncharacterized protein</fullName>
    </submittedName>
</protein>
<feature type="compositionally biased region" description="Polar residues" evidence="1">
    <location>
        <begin position="503"/>
        <end position="526"/>
    </location>
</feature>
<feature type="compositionally biased region" description="Acidic residues" evidence="1">
    <location>
        <begin position="171"/>
        <end position="183"/>
    </location>
</feature>
<evidence type="ECO:0000313" key="3">
    <source>
        <dbReference type="Proteomes" id="UP000673552"/>
    </source>
</evidence>
<name>A0A836FWM0_9TRYP</name>
<feature type="compositionally biased region" description="Basic and acidic residues" evidence="1">
    <location>
        <begin position="492"/>
        <end position="501"/>
    </location>
</feature>
<gene>
    <name evidence="2" type="ORF">LSCM1_01913</name>
</gene>
<feature type="compositionally biased region" description="Low complexity" evidence="1">
    <location>
        <begin position="376"/>
        <end position="386"/>
    </location>
</feature>
<dbReference type="GeneID" id="92512023"/>
<feature type="region of interest" description="Disordered" evidence="1">
    <location>
        <begin position="437"/>
        <end position="456"/>
    </location>
</feature>
<feature type="compositionally biased region" description="Basic and acidic residues" evidence="1">
    <location>
        <begin position="778"/>
        <end position="797"/>
    </location>
</feature>
<dbReference type="OrthoDB" id="273550at2759"/>
<organism evidence="2 3">
    <name type="scientific">Leishmania martiniquensis</name>
    <dbReference type="NCBI Taxonomy" id="1580590"/>
    <lineage>
        <taxon>Eukaryota</taxon>
        <taxon>Discoba</taxon>
        <taxon>Euglenozoa</taxon>
        <taxon>Kinetoplastea</taxon>
        <taxon>Metakinetoplastina</taxon>
        <taxon>Trypanosomatida</taxon>
        <taxon>Trypanosomatidae</taxon>
        <taxon>Leishmaniinae</taxon>
        <taxon>Leishmania</taxon>
    </lineage>
</organism>
<feature type="region of interest" description="Disordered" evidence="1">
    <location>
        <begin position="289"/>
        <end position="400"/>
    </location>
</feature>
<comment type="caution">
    <text evidence="2">The sequence shown here is derived from an EMBL/GenBank/DDBJ whole genome shotgun (WGS) entry which is preliminary data.</text>
</comment>
<feature type="region of interest" description="Disordered" evidence="1">
    <location>
        <begin position="674"/>
        <end position="718"/>
    </location>
</feature>
<dbReference type="RefSeq" id="XP_067176060.1">
    <property type="nucleotide sequence ID" value="XM_067319511.1"/>
</dbReference>
<dbReference type="Proteomes" id="UP000673552">
    <property type="component" value="Chromosome 32"/>
</dbReference>
<feature type="region of interest" description="Disordered" evidence="1">
    <location>
        <begin position="1"/>
        <end position="22"/>
    </location>
</feature>
<sequence length="1013" mass="108699">MSNYTVSSSESSSFCTNTAPHSCMHVGDEKHERTCLSASKRTHNRASAGAAADGAFDEEAAGSTYSDSAAKRSLTSVEVAVATVPQESSSMAIRRVPVDYSKRMADLKARSSALERYKMLVRGSRLVEGEQSPPSPAEAKEESRPSPRRDGTQCHALTEPCGCSAVGDTVISDDSETEEEEEPPLPVPQPRRSAAKPASPSDSRRMPQRARSFLSPTPTDRPVARPTEPAGDKIEGDLSDSSRALKVPQMSLPKARCPSSSFEPACTTGGEGDAAVHYVAPELTLPYCASSKRRRDTVRPGYEPVTTHDRPSSQRTSTASFAHTDGPLPISAPQLQPHSHTRRGASASTCRASTAAAAALSSDQPSRRRKSGTVKAALATAATTSAPPQEDADEKSVEDSGVAAATNFTANSPTSHCLAAKIVQNDEKSYALRQMDPEEGVAEGSRVPPAEAARTQEEKVIQLSGSQRAFWLRPSTAMYELTASIAAKRRDHHGDEEERRSTPSRLQQSLSQSCAAHTGTASSCGTPRSCPSIASEAKTRFTTHMTATSRERHGESPAAAASAPPKTYDSIYSARQSTVPKSVSSHPRQRLSIDAASVHRTCDSPHRQPQRRAVPRVCSLRSSLERRHSTLSLLSSDSPVTVSSEECHRAAGTGRVSARQQDSFSKHCARVATRNSLAEDSAGAAAKPMKRPKKRAVVATAGEVPAKDEATAPSKPEVHKKLHFEPEDECVPRTTIPQSTGRVVQATVEPALETSSTKSPIHGSHQPGEGTPSKSRRREHDLTASPARPDDHADAELRLSPQEAPTEPKEGVHAQQTPATPGGCRQARYASMGGAQTSRATGAVTTSTNEVVAAMLQGIVQQTRQTLPCFLCADQQATSAYRVHVDRCRPKAEALLREYYAAIEDVKEVPAALQERIQHMASQQVPSATSPETVRDAFVRECYQCVKAMLVACRKCCVRVRIQDVKEHEMLCGRACYLSSRAAERVRATVERIEHGSQEGCAAANAKTVRTSS</sequence>
<keyword evidence="3" id="KW-1185">Reference proteome</keyword>